<accession>W1Q3Y1</accession>
<evidence type="ECO:0000313" key="2">
    <source>
        <dbReference type="Proteomes" id="UP000019050"/>
    </source>
</evidence>
<dbReference type="Proteomes" id="UP000019050">
    <property type="component" value="Unassembled WGS sequence"/>
</dbReference>
<proteinExistence type="predicted"/>
<protein>
    <submittedName>
        <fullName evidence="1">Uncharacterized protein</fullName>
    </submittedName>
</protein>
<dbReference type="EMBL" id="ACIN03000004">
    <property type="protein sequence ID" value="ESK65912.1"/>
    <property type="molecule type" value="Genomic_DNA"/>
</dbReference>
<sequence length="63" mass="7408">MMDALIKWSTFRGRPTMVQLDIVSQIGSIGAYRKLFYFDAFYHDDKKRVDLGESTRFFLVLVL</sequence>
<organism evidence="1 2">
    <name type="scientific">Abiotrophia defectiva ATCC 49176</name>
    <dbReference type="NCBI Taxonomy" id="592010"/>
    <lineage>
        <taxon>Bacteria</taxon>
        <taxon>Bacillati</taxon>
        <taxon>Bacillota</taxon>
        <taxon>Bacilli</taxon>
        <taxon>Lactobacillales</taxon>
        <taxon>Aerococcaceae</taxon>
        <taxon>Abiotrophia</taxon>
    </lineage>
</organism>
<comment type="caution">
    <text evidence="1">The sequence shown here is derived from an EMBL/GenBank/DDBJ whole genome shotgun (WGS) entry which is preliminary data.</text>
</comment>
<reference evidence="1" key="1">
    <citation type="submission" date="2013-06" db="EMBL/GenBank/DDBJ databases">
        <authorList>
            <person name="Weinstock G."/>
            <person name="Sodergren E."/>
            <person name="Clifton S."/>
            <person name="Fulton L."/>
            <person name="Fulton B."/>
            <person name="Courtney L."/>
            <person name="Fronick C."/>
            <person name="Harrison M."/>
            <person name="Strong C."/>
            <person name="Farmer C."/>
            <person name="Delahaunty K."/>
            <person name="Markovic C."/>
            <person name="Hall O."/>
            <person name="Minx P."/>
            <person name="Tomlinson C."/>
            <person name="Mitreva M."/>
            <person name="Nelson J."/>
            <person name="Hou S."/>
            <person name="Wollam A."/>
            <person name="Pepin K.H."/>
            <person name="Johnson M."/>
            <person name="Bhonagiri V."/>
            <person name="Nash W.E."/>
            <person name="Warren W."/>
            <person name="Chinwalla A."/>
            <person name="Mardis E.R."/>
            <person name="Wilson R.K."/>
        </authorList>
    </citation>
    <scope>NUCLEOTIDE SEQUENCE [LARGE SCALE GENOMIC DNA]</scope>
    <source>
        <strain evidence="1">ATCC 49176</strain>
    </source>
</reference>
<keyword evidence="2" id="KW-1185">Reference proteome</keyword>
<name>W1Q3Y1_ABIDE</name>
<dbReference type="HOGENOM" id="CLU_2875297_0_0_9"/>
<gene>
    <name evidence="1" type="ORF">GCWU000182_000646</name>
</gene>
<dbReference type="AlphaFoldDB" id="W1Q3Y1"/>
<evidence type="ECO:0000313" key="1">
    <source>
        <dbReference type="EMBL" id="ESK65912.1"/>
    </source>
</evidence>